<reference evidence="6 7" key="1">
    <citation type="submission" date="2015-03" db="EMBL/GenBank/DDBJ databases">
        <title>Draft genome sequences of two protease-producing strains of Arsukibacterium isolated from two cold and alkaline environments.</title>
        <authorList>
            <person name="Lylloff J.E."/>
            <person name="Skov L.B."/>
            <person name="Jepsen M."/>
            <person name="Hallin P.F."/>
            <person name="Sorensen S.J."/>
            <person name="Stougaard P."/>
            <person name="Glaring M.A."/>
        </authorList>
    </citation>
    <scope>NUCLEOTIDE SEQUENCE [LARGE SCALE GENOMIC DNA]</scope>
    <source>
        <strain evidence="6 7">GCM72</strain>
    </source>
</reference>
<comment type="similarity">
    <text evidence="4">Belongs to the class I-like SAM-binding methyltransferase superfamily. CmoM family.</text>
</comment>
<evidence type="ECO:0000256" key="1">
    <source>
        <dbReference type="ARBA" id="ARBA00022603"/>
    </source>
</evidence>
<feature type="binding site" evidence="4">
    <location>
        <begin position="53"/>
        <end position="54"/>
    </location>
    <ligand>
        <name>S-adenosyl-L-methionine</name>
        <dbReference type="ChEBI" id="CHEBI:59789"/>
    </ligand>
</feature>
<evidence type="ECO:0000256" key="4">
    <source>
        <dbReference type="HAMAP-Rule" id="MF_02057"/>
    </source>
</evidence>
<dbReference type="CDD" id="cd02440">
    <property type="entry name" value="AdoMet_MTases"/>
    <property type="match status" value="1"/>
</dbReference>
<feature type="binding site" evidence="4">
    <location>
        <position position="29"/>
    </location>
    <ligand>
        <name>S-adenosyl-L-methionine</name>
        <dbReference type="ChEBI" id="CHEBI:59789"/>
    </ligand>
</feature>
<dbReference type="InterPro" id="IPR033664">
    <property type="entry name" value="Cmo5U_methylTrfase"/>
</dbReference>
<dbReference type="GO" id="GO:0006400">
    <property type="term" value="P:tRNA modification"/>
    <property type="evidence" value="ECO:0007669"/>
    <property type="project" value="UniProtKB-UniRule"/>
</dbReference>
<dbReference type="Proteomes" id="UP000034228">
    <property type="component" value="Unassembled WGS sequence"/>
</dbReference>
<evidence type="ECO:0000259" key="5">
    <source>
        <dbReference type="Pfam" id="PF13847"/>
    </source>
</evidence>
<sequence>MNKKTDRSFDGIAAKFQRNIYQSSKGALRQQVLLRDLTALPLLQAPCQVLDVGAGQGQISLLLAKMGHTIHLTDVSADMLAIAAETAMAAGIAITGPAAQLSFSQQSLAELSQTAKRQYPLLLCHAMLEWLAEPQLALQQLNALIMPGGILSLMYYNKDAKRLSNILYGNFDYVAADFKVKKKVSLSPQNPLEPADVAQWYQQAGFRLISKTGVRCFHDYLRDRSQQQSHFQQLLELELKYNQQEPYASLGRYTHLLLAKAV</sequence>
<keyword evidence="7" id="KW-1185">Reference proteome</keyword>
<dbReference type="SUPFAM" id="SSF53335">
    <property type="entry name" value="S-adenosyl-L-methionine-dependent methyltransferases"/>
    <property type="match status" value="1"/>
</dbReference>
<evidence type="ECO:0000256" key="2">
    <source>
        <dbReference type="ARBA" id="ARBA00022679"/>
    </source>
</evidence>
<dbReference type="EMBL" id="LAHO01000005">
    <property type="protein sequence ID" value="KKO46072.1"/>
    <property type="molecule type" value="Genomic_DNA"/>
</dbReference>
<comment type="function">
    <text evidence="4">Catalyzes the methylation of 5-carboxymethoxyuridine (cmo5U) to form 5-methoxycarbonylmethoxyuridine (mcmo5U) at position 34 in tRNAs.</text>
</comment>
<evidence type="ECO:0000313" key="6">
    <source>
        <dbReference type="EMBL" id="KKO46072.1"/>
    </source>
</evidence>
<dbReference type="RefSeq" id="WP_046556930.1">
    <property type="nucleotide sequence ID" value="NZ_LAHO01000005.1"/>
</dbReference>
<dbReference type="STRING" id="336831.WG68_06840"/>
<organism evidence="6 7">
    <name type="scientific">Arsukibacterium ikkense</name>
    <dbReference type="NCBI Taxonomy" id="336831"/>
    <lineage>
        <taxon>Bacteria</taxon>
        <taxon>Pseudomonadati</taxon>
        <taxon>Pseudomonadota</taxon>
        <taxon>Gammaproteobacteria</taxon>
        <taxon>Chromatiales</taxon>
        <taxon>Chromatiaceae</taxon>
        <taxon>Arsukibacterium</taxon>
    </lineage>
</organism>
<comment type="caution">
    <text evidence="6">The sequence shown here is derived from an EMBL/GenBank/DDBJ whole genome shotgun (WGS) entry which is preliminary data.</text>
</comment>
<feature type="binding site" evidence="4">
    <location>
        <position position="74"/>
    </location>
    <ligand>
        <name>S-adenosyl-L-methionine</name>
        <dbReference type="ChEBI" id="CHEBI:59789"/>
    </ligand>
</feature>
<dbReference type="AlphaFoldDB" id="A0A0M2V5C6"/>
<dbReference type="GO" id="GO:0097697">
    <property type="term" value="F:tRNA (5-carboxymethoxyuridine(34)-5-O)-methyltransferase activity"/>
    <property type="evidence" value="ECO:0007669"/>
    <property type="project" value="UniProtKB-UniRule"/>
</dbReference>
<dbReference type="GO" id="GO:0032259">
    <property type="term" value="P:methylation"/>
    <property type="evidence" value="ECO:0007669"/>
    <property type="project" value="UniProtKB-KW"/>
</dbReference>
<name>A0A0M2V5C6_9GAMM</name>
<evidence type="ECO:0000256" key="3">
    <source>
        <dbReference type="ARBA" id="ARBA00022691"/>
    </source>
</evidence>
<dbReference type="InterPro" id="IPR025714">
    <property type="entry name" value="Methyltranfer_dom"/>
</dbReference>
<dbReference type="HAMAP" id="MF_02057">
    <property type="entry name" value="tRNA_methyltr_CmoM"/>
    <property type="match status" value="1"/>
</dbReference>
<dbReference type="PANTHER" id="PTHR43464:SF19">
    <property type="entry name" value="UBIQUINONE BIOSYNTHESIS O-METHYLTRANSFERASE, MITOCHONDRIAL"/>
    <property type="match status" value="1"/>
</dbReference>
<proteinExistence type="inferred from homology"/>
<dbReference type="Gene3D" id="3.40.50.150">
    <property type="entry name" value="Vaccinia Virus protein VP39"/>
    <property type="match status" value="1"/>
</dbReference>
<keyword evidence="2 4" id="KW-0808">Transferase</keyword>
<feature type="binding site" evidence="4">
    <location>
        <position position="125"/>
    </location>
    <ligand>
        <name>S-adenosyl-L-methionine</name>
        <dbReference type="ChEBI" id="CHEBI:59789"/>
    </ligand>
</feature>
<accession>A0A0M2V5C6</accession>
<comment type="catalytic activity">
    <reaction evidence="4">
        <text>5-carboxymethoxyuridine(34) in tRNA + S-adenosyl-L-methionine = 5-methoxycarbonylmethoxyuridine(34) in tRNA + S-adenosyl-L-homocysteine</text>
        <dbReference type="Rhea" id="RHEA:54080"/>
        <dbReference type="Rhea" id="RHEA-COMP:13383"/>
        <dbReference type="Rhea" id="RHEA-COMP:13781"/>
        <dbReference type="ChEBI" id="CHEBI:57856"/>
        <dbReference type="ChEBI" id="CHEBI:59789"/>
        <dbReference type="ChEBI" id="CHEBI:136879"/>
        <dbReference type="ChEBI" id="CHEBI:138053"/>
    </reaction>
</comment>
<comment type="caution">
    <text evidence="4">Lacks conserved residue(s) required for the propagation of feature annotation.</text>
</comment>
<gene>
    <name evidence="4" type="primary">cmoM</name>
    <name evidence="6" type="ORF">WG68_06840</name>
</gene>
<dbReference type="PANTHER" id="PTHR43464">
    <property type="entry name" value="METHYLTRANSFERASE"/>
    <property type="match status" value="1"/>
</dbReference>
<dbReference type="InterPro" id="IPR029063">
    <property type="entry name" value="SAM-dependent_MTases_sf"/>
</dbReference>
<evidence type="ECO:0000313" key="7">
    <source>
        <dbReference type="Proteomes" id="UP000034228"/>
    </source>
</evidence>
<keyword evidence="4" id="KW-0819">tRNA processing</keyword>
<feature type="domain" description="Methyltransferase" evidence="5">
    <location>
        <begin position="47"/>
        <end position="181"/>
    </location>
</feature>
<dbReference type="OrthoDB" id="4697647at2"/>
<protein>
    <recommendedName>
        <fullName evidence="4">tRNA 5-carboxymethoxyuridine methyltransferase</fullName>
        <ecNumber evidence="4">2.1.1.-</ecNumber>
    </recommendedName>
    <alternativeName>
        <fullName evidence="4">cmo5U methyltransferase</fullName>
    </alternativeName>
</protein>
<keyword evidence="3 4" id="KW-0949">S-adenosyl-L-methionine</keyword>
<dbReference type="PATRIC" id="fig|336831.14.peg.1269"/>
<keyword evidence="1 4" id="KW-0489">Methyltransferase</keyword>
<dbReference type="EC" id="2.1.1.-" evidence="4"/>
<dbReference type="Pfam" id="PF13847">
    <property type="entry name" value="Methyltransf_31"/>
    <property type="match status" value="1"/>
</dbReference>